<dbReference type="STRING" id="133383.A0A1R0H8D6"/>
<evidence type="ECO:0000256" key="1">
    <source>
        <dbReference type="ARBA" id="ARBA00010552"/>
    </source>
</evidence>
<dbReference type="GO" id="GO:0005829">
    <property type="term" value="C:cytosol"/>
    <property type="evidence" value="ECO:0007669"/>
    <property type="project" value="TreeGrafter"/>
</dbReference>
<proteinExistence type="inferred from homology"/>
<evidence type="ECO:0000313" key="3">
    <source>
        <dbReference type="Proteomes" id="UP000187455"/>
    </source>
</evidence>
<dbReference type="CDD" id="cd00448">
    <property type="entry name" value="YjgF_YER057c_UK114_family"/>
    <property type="match status" value="1"/>
</dbReference>
<organism evidence="2 3">
    <name type="scientific">Smittium mucronatum</name>
    <dbReference type="NCBI Taxonomy" id="133383"/>
    <lineage>
        <taxon>Eukaryota</taxon>
        <taxon>Fungi</taxon>
        <taxon>Fungi incertae sedis</taxon>
        <taxon>Zoopagomycota</taxon>
        <taxon>Kickxellomycotina</taxon>
        <taxon>Harpellomycetes</taxon>
        <taxon>Harpellales</taxon>
        <taxon>Legeriomycetaceae</taxon>
        <taxon>Smittium</taxon>
    </lineage>
</organism>
<dbReference type="InterPro" id="IPR035959">
    <property type="entry name" value="RutC-like_sf"/>
</dbReference>
<comment type="similarity">
    <text evidence="1">Belongs to the RutC family.</text>
</comment>
<dbReference type="InterPro" id="IPR006056">
    <property type="entry name" value="RidA"/>
</dbReference>
<dbReference type="InterPro" id="IPR019897">
    <property type="entry name" value="RidA_CS"/>
</dbReference>
<dbReference type="AlphaFoldDB" id="A0A1R0H8D6"/>
<sequence length="155" mass="16771">MFAFAAKSTLKRGAAVTVPRALASCANYSTSKEAIHVPNSKPAIGPYSKGILFGNLIFTSGQLPTDPNTNELLGNDIKTQTEAAIANLQSVLKSAGSDLNKVIKTTVYLSDIKEWEEMNSVYQKYFDEPYPARSAFEVGKLPKGSKVEIECVAHV</sequence>
<dbReference type="Pfam" id="PF01042">
    <property type="entry name" value="Ribonuc_L-PSP"/>
    <property type="match status" value="1"/>
</dbReference>
<accession>A0A1R0H8D6</accession>
<reference evidence="2 3" key="1">
    <citation type="journal article" date="2016" name="Mol. Biol. Evol.">
        <title>Genome-Wide Survey of Gut Fungi (Harpellales) Reveals the First Horizontally Transferred Ubiquitin Gene from a Mosquito Host.</title>
        <authorList>
            <person name="Wang Y."/>
            <person name="White M.M."/>
            <person name="Kvist S."/>
            <person name="Moncalvo J.M."/>
        </authorList>
    </citation>
    <scope>NUCLEOTIDE SEQUENCE [LARGE SCALE GENOMIC DNA]</scope>
    <source>
        <strain evidence="2 3">ALG-7-W6</strain>
    </source>
</reference>
<evidence type="ECO:0000313" key="2">
    <source>
        <dbReference type="EMBL" id="OLY85383.1"/>
    </source>
</evidence>
<dbReference type="PANTHER" id="PTHR11803:SF39">
    <property type="entry name" value="2-IMINOBUTANOATE_2-IMINOPROPANOATE DEAMINASE"/>
    <property type="match status" value="1"/>
</dbReference>
<name>A0A1R0H8D6_9FUNG</name>
<protein>
    <submittedName>
        <fullName evidence="2">RutC family protein</fullName>
    </submittedName>
</protein>
<keyword evidence="3" id="KW-1185">Reference proteome</keyword>
<gene>
    <name evidence="2" type="ORF">AYI68_g429</name>
</gene>
<dbReference type="EMBL" id="LSSL01000123">
    <property type="protein sequence ID" value="OLY85383.1"/>
    <property type="molecule type" value="Genomic_DNA"/>
</dbReference>
<comment type="caution">
    <text evidence="2">The sequence shown here is derived from an EMBL/GenBank/DDBJ whole genome shotgun (WGS) entry which is preliminary data.</text>
</comment>
<dbReference type="PANTHER" id="PTHR11803">
    <property type="entry name" value="2-IMINOBUTANOATE/2-IMINOPROPANOATE DEAMINASE RIDA"/>
    <property type="match status" value="1"/>
</dbReference>
<dbReference type="PROSITE" id="PS01094">
    <property type="entry name" value="UPF0076"/>
    <property type="match status" value="1"/>
</dbReference>
<dbReference type="SUPFAM" id="SSF55298">
    <property type="entry name" value="YjgF-like"/>
    <property type="match status" value="1"/>
</dbReference>
<dbReference type="OrthoDB" id="309640at2759"/>
<dbReference type="Gene3D" id="3.30.1330.40">
    <property type="entry name" value="RutC-like"/>
    <property type="match status" value="1"/>
</dbReference>
<dbReference type="Proteomes" id="UP000187455">
    <property type="component" value="Unassembled WGS sequence"/>
</dbReference>
<dbReference type="GO" id="GO:0019239">
    <property type="term" value="F:deaminase activity"/>
    <property type="evidence" value="ECO:0007669"/>
    <property type="project" value="TreeGrafter"/>
</dbReference>
<dbReference type="FunFam" id="3.30.1330.40:FF:000001">
    <property type="entry name" value="L-PSP family endoribonuclease"/>
    <property type="match status" value="1"/>
</dbReference>
<dbReference type="InterPro" id="IPR006175">
    <property type="entry name" value="YjgF/YER057c/UK114"/>
</dbReference>
<dbReference type="NCBIfam" id="TIGR00004">
    <property type="entry name" value="Rid family detoxifying hydrolase"/>
    <property type="match status" value="1"/>
</dbReference>